<evidence type="ECO:0000313" key="7">
    <source>
        <dbReference type="EMBL" id="KAB8303894.1"/>
    </source>
</evidence>
<reference evidence="7 8" key="1">
    <citation type="submission" date="2019-06" db="EMBL/GenBank/DDBJ databases">
        <title>Genome Sequence of the Brown Rot Fungal Pathogen Monilinia laxa.</title>
        <authorList>
            <person name="De Miccolis Angelini R.M."/>
            <person name="Landi L."/>
            <person name="Abate D."/>
            <person name="Pollastro S."/>
            <person name="Romanazzi G."/>
            <person name="Faretra F."/>
        </authorList>
    </citation>
    <scope>NUCLEOTIDE SEQUENCE [LARGE SCALE GENOMIC DNA]</scope>
    <source>
        <strain evidence="7 8">Mlax316</strain>
    </source>
</reference>
<dbReference type="PANTHER" id="PTHR11803:SF58">
    <property type="entry name" value="PROTEIN HMF1-RELATED"/>
    <property type="match status" value="1"/>
</dbReference>
<name>A0A5N6KJE2_MONLA</name>
<dbReference type="InterPro" id="IPR036443">
    <property type="entry name" value="Znf_RanBP2_sf"/>
</dbReference>
<sequence length="207" mass="22767">MLSRTMFKHGATRLIGTSSRPSLTVTSMQSWTASNSWAFAASKPRTYKPKTLSQSFLKGDWNCPECGFHNFASRDQCKCGQPRKPTRPINSKKLPAPIGPYSHAMTTPTAVYVSGQLPVDLDGNLVEGTISEKTGTVLQNLSEVLSAAGSSLEKVFKVQVFLTDMKDLAEMNEEYEKWIKHKPARSCVAVKELPKGVDIEIECIATP</sequence>
<dbReference type="NCBIfam" id="TIGR00004">
    <property type="entry name" value="Rid family detoxifying hydrolase"/>
    <property type="match status" value="1"/>
</dbReference>
<dbReference type="GO" id="GO:0019239">
    <property type="term" value="F:deaminase activity"/>
    <property type="evidence" value="ECO:0007669"/>
    <property type="project" value="TreeGrafter"/>
</dbReference>
<comment type="caution">
    <text evidence="7">The sequence shown here is derived from an EMBL/GenBank/DDBJ whole genome shotgun (WGS) entry which is preliminary data.</text>
</comment>
<dbReference type="SMART" id="SM00547">
    <property type="entry name" value="ZnF_RBZ"/>
    <property type="match status" value="1"/>
</dbReference>
<dbReference type="FunFam" id="3.30.1330.40:FF:000001">
    <property type="entry name" value="L-PSP family endoribonuclease"/>
    <property type="match status" value="1"/>
</dbReference>
<dbReference type="EMBL" id="VIGI01000002">
    <property type="protein sequence ID" value="KAB8303894.1"/>
    <property type="molecule type" value="Genomic_DNA"/>
</dbReference>
<evidence type="ECO:0000256" key="2">
    <source>
        <dbReference type="ARBA" id="ARBA00022723"/>
    </source>
</evidence>
<dbReference type="Gene3D" id="3.30.1330.40">
    <property type="entry name" value="RutC-like"/>
    <property type="match status" value="1"/>
</dbReference>
<evidence type="ECO:0000256" key="4">
    <source>
        <dbReference type="ARBA" id="ARBA00022833"/>
    </source>
</evidence>
<gene>
    <name evidence="7" type="ORF">EYC80_005259</name>
</gene>
<dbReference type="PANTHER" id="PTHR11803">
    <property type="entry name" value="2-IMINOBUTANOATE/2-IMINOPROPANOATE DEAMINASE RIDA"/>
    <property type="match status" value="1"/>
</dbReference>
<proteinExistence type="inferred from homology"/>
<dbReference type="InterPro" id="IPR035959">
    <property type="entry name" value="RutC-like_sf"/>
</dbReference>
<organism evidence="7 8">
    <name type="scientific">Monilinia laxa</name>
    <name type="common">Brown rot fungus</name>
    <name type="synonym">Sclerotinia laxa</name>
    <dbReference type="NCBI Taxonomy" id="61186"/>
    <lineage>
        <taxon>Eukaryota</taxon>
        <taxon>Fungi</taxon>
        <taxon>Dikarya</taxon>
        <taxon>Ascomycota</taxon>
        <taxon>Pezizomycotina</taxon>
        <taxon>Leotiomycetes</taxon>
        <taxon>Helotiales</taxon>
        <taxon>Sclerotiniaceae</taxon>
        <taxon>Monilinia</taxon>
    </lineage>
</organism>
<dbReference type="Pfam" id="PF01042">
    <property type="entry name" value="Ribonuc_L-PSP"/>
    <property type="match status" value="1"/>
</dbReference>
<feature type="domain" description="RanBP2-type" evidence="6">
    <location>
        <begin position="57"/>
        <end position="86"/>
    </location>
</feature>
<dbReference type="InterPro" id="IPR001876">
    <property type="entry name" value="Znf_RanBP2"/>
</dbReference>
<dbReference type="CDD" id="cd00448">
    <property type="entry name" value="YjgF_YER057c_UK114_family"/>
    <property type="match status" value="1"/>
</dbReference>
<evidence type="ECO:0000256" key="5">
    <source>
        <dbReference type="PROSITE-ProRule" id="PRU00322"/>
    </source>
</evidence>
<evidence type="ECO:0000259" key="6">
    <source>
        <dbReference type="PROSITE" id="PS50199"/>
    </source>
</evidence>
<evidence type="ECO:0000256" key="1">
    <source>
        <dbReference type="ARBA" id="ARBA00010552"/>
    </source>
</evidence>
<accession>A0A5N6KJE2</accession>
<dbReference type="InterPro" id="IPR006056">
    <property type="entry name" value="RidA"/>
</dbReference>
<dbReference type="PROSITE" id="PS50199">
    <property type="entry name" value="ZF_RANBP2_2"/>
    <property type="match status" value="1"/>
</dbReference>
<evidence type="ECO:0000313" key="8">
    <source>
        <dbReference type="Proteomes" id="UP000326757"/>
    </source>
</evidence>
<dbReference type="InterPro" id="IPR019897">
    <property type="entry name" value="RidA_CS"/>
</dbReference>
<dbReference type="GO" id="GO:0005739">
    <property type="term" value="C:mitochondrion"/>
    <property type="evidence" value="ECO:0007669"/>
    <property type="project" value="UniProtKB-ARBA"/>
</dbReference>
<keyword evidence="2" id="KW-0479">Metal-binding</keyword>
<dbReference type="SUPFAM" id="SSF90209">
    <property type="entry name" value="Ran binding protein zinc finger-like"/>
    <property type="match status" value="1"/>
</dbReference>
<dbReference type="GO" id="GO:0008270">
    <property type="term" value="F:zinc ion binding"/>
    <property type="evidence" value="ECO:0007669"/>
    <property type="project" value="UniProtKB-KW"/>
</dbReference>
<keyword evidence="3 5" id="KW-0863">Zinc-finger</keyword>
<dbReference type="SUPFAM" id="SSF55298">
    <property type="entry name" value="YjgF-like"/>
    <property type="match status" value="1"/>
</dbReference>
<dbReference type="GO" id="GO:0005829">
    <property type="term" value="C:cytosol"/>
    <property type="evidence" value="ECO:0007669"/>
    <property type="project" value="TreeGrafter"/>
</dbReference>
<dbReference type="InterPro" id="IPR006175">
    <property type="entry name" value="YjgF/YER057c/UK114"/>
</dbReference>
<dbReference type="Proteomes" id="UP000326757">
    <property type="component" value="Unassembled WGS sequence"/>
</dbReference>
<keyword evidence="8" id="KW-1185">Reference proteome</keyword>
<keyword evidence="4" id="KW-0862">Zinc</keyword>
<comment type="similarity">
    <text evidence="1">Belongs to the RutC family.</text>
</comment>
<dbReference type="Gene3D" id="4.10.1060.10">
    <property type="entry name" value="Zinc finger, RanBP2-type"/>
    <property type="match status" value="1"/>
</dbReference>
<dbReference type="AlphaFoldDB" id="A0A5N6KJE2"/>
<dbReference type="OrthoDB" id="309640at2759"/>
<protein>
    <recommendedName>
        <fullName evidence="6">RanBP2-type domain-containing protein</fullName>
    </recommendedName>
</protein>
<evidence type="ECO:0000256" key="3">
    <source>
        <dbReference type="ARBA" id="ARBA00022771"/>
    </source>
</evidence>
<dbReference type="PROSITE" id="PS01094">
    <property type="entry name" value="UPF0076"/>
    <property type="match status" value="1"/>
</dbReference>